<proteinExistence type="predicted"/>
<reference evidence="1" key="1">
    <citation type="submission" date="2021-03" db="EMBL/GenBank/DDBJ databases">
        <title>Draft genome sequence of rust myrtle Austropuccinia psidii MF-1, a brazilian biotype.</title>
        <authorList>
            <person name="Quecine M.C."/>
            <person name="Pachon D.M.R."/>
            <person name="Bonatelli M.L."/>
            <person name="Correr F.H."/>
            <person name="Franceschini L.M."/>
            <person name="Leite T.F."/>
            <person name="Margarido G.R.A."/>
            <person name="Almeida C.A."/>
            <person name="Ferrarezi J.A."/>
            <person name="Labate C.A."/>
        </authorList>
    </citation>
    <scope>NUCLEOTIDE SEQUENCE</scope>
    <source>
        <strain evidence="1">MF-1</strain>
    </source>
</reference>
<evidence type="ECO:0000313" key="1">
    <source>
        <dbReference type="EMBL" id="MBW0467071.1"/>
    </source>
</evidence>
<comment type="caution">
    <text evidence="1">The sequence shown here is derived from an EMBL/GenBank/DDBJ whole genome shotgun (WGS) entry which is preliminary data.</text>
</comment>
<dbReference type="AlphaFoldDB" id="A0A9Q3BJP7"/>
<name>A0A9Q3BJP7_9BASI</name>
<sequence>MPALPPISALTTPYASTPPPLNMLMLRHALPTCLPCRPHTGLIFNVLTILKLLQHPQDGIKMLLTILTLLQRPQDMPPTLPSTPLTPPPTHIILSATYHAYAHVLDS</sequence>
<accession>A0A9Q3BJP7</accession>
<organism evidence="1 2">
    <name type="scientific">Austropuccinia psidii MF-1</name>
    <dbReference type="NCBI Taxonomy" id="1389203"/>
    <lineage>
        <taxon>Eukaryota</taxon>
        <taxon>Fungi</taxon>
        <taxon>Dikarya</taxon>
        <taxon>Basidiomycota</taxon>
        <taxon>Pucciniomycotina</taxon>
        <taxon>Pucciniomycetes</taxon>
        <taxon>Pucciniales</taxon>
        <taxon>Sphaerophragmiaceae</taxon>
        <taxon>Austropuccinia</taxon>
    </lineage>
</organism>
<keyword evidence="2" id="KW-1185">Reference proteome</keyword>
<protein>
    <submittedName>
        <fullName evidence="1">Uncharacterized protein</fullName>
    </submittedName>
</protein>
<dbReference type="Proteomes" id="UP000765509">
    <property type="component" value="Unassembled WGS sequence"/>
</dbReference>
<gene>
    <name evidence="1" type="ORF">O181_006786</name>
</gene>
<dbReference type="EMBL" id="AVOT02001478">
    <property type="protein sequence ID" value="MBW0467071.1"/>
    <property type="molecule type" value="Genomic_DNA"/>
</dbReference>
<evidence type="ECO:0000313" key="2">
    <source>
        <dbReference type="Proteomes" id="UP000765509"/>
    </source>
</evidence>